<evidence type="ECO:0000313" key="2">
    <source>
        <dbReference type="Proteomes" id="UP000838686"/>
    </source>
</evidence>
<organism evidence="1 2">
    <name type="scientific">Paenibacillus plantiphilus</name>
    <dbReference type="NCBI Taxonomy" id="2905650"/>
    <lineage>
        <taxon>Bacteria</taxon>
        <taxon>Bacillati</taxon>
        <taxon>Bacillota</taxon>
        <taxon>Bacilli</taxon>
        <taxon>Bacillales</taxon>
        <taxon>Paenibacillaceae</taxon>
        <taxon>Paenibacillus</taxon>
    </lineage>
</organism>
<accession>A0ABN8G437</accession>
<evidence type="ECO:0000313" key="1">
    <source>
        <dbReference type="EMBL" id="CAH1199397.1"/>
    </source>
</evidence>
<dbReference type="Proteomes" id="UP000838686">
    <property type="component" value="Unassembled WGS sequence"/>
</dbReference>
<name>A0ABN8G437_9BACL</name>
<gene>
    <name evidence="1" type="ORF">PAECIP111893_01344</name>
</gene>
<proteinExistence type="predicted"/>
<reference evidence="1" key="1">
    <citation type="submission" date="2022-01" db="EMBL/GenBank/DDBJ databases">
        <authorList>
            <person name="Criscuolo A."/>
        </authorList>
    </citation>
    <scope>NUCLEOTIDE SEQUENCE</scope>
    <source>
        <strain evidence="1">CIP111893</strain>
    </source>
</reference>
<keyword evidence="2" id="KW-1185">Reference proteome</keyword>
<dbReference type="EMBL" id="CAKMMF010000005">
    <property type="protein sequence ID" value="CAH1199397.1"/>
    <property type="molecule type" value="Genomic_DNA"/>
</dbReference>
<protein>
    <submittedName>
        <fullName evidence="1">Uncharacterized protein</fullName>
    </submittedName>
</protein>
<sequence length="56" mass="6088">MLAGILLHREKATFPDRLHLGPERDILGSAVLDGEVAVPCNSQSAVARLNSCLRLY</sequence>
<comment type="caution">
    <text evidence="1">The sequence shown here is derived from an EMBL/GenBank/DDBJ whole genome shotgun (WGS) entry which is preliminary data.</text>
</comment>